<evidence type="ECO:0000313" key="2">
    <source>
        <dbReference type="Proteomes" id="UP000570474"/>
    </source>
</evidence>
<proteinExistence type="predicted"/>
<dbReference type="RefSeq" id="WP_168874353.1">
    <property type="nucleotide sequence ID" value="NZ_JABAIA010000003.1"/>
</dbReference>
<protein>
    <submittedName>
        <fullName evidence="1">Uncharacterized protein</fullName>
    </submittedName>
</protein>
<dbReference type="EMBL" id="JABAIA010000003">
    <property type="protein sequence ID" value="NLR68441.1"/>
    <property type="molecule type" value="Genomic_DNA"/>
</dbReference>
<organism evidence="1 2">
    <name type="scientific">Chitinophaga varians</name>
    <dbReference type="NCBI Taxonomy" id="2202339"/>
    <lineage>
        <taxon>Bacteria</taxon>
        <taxon>Pseudomonadati</taxon>
        <taxon>Bacteroidota</taxon>
        <taxon>Chitinophagia</taxon>
        <taxon>Chitinophagales</taxon>
        <taxon>Chitinophagaceae</taxon>
        <taxon>Chitinophaga</taxon>
    </lineage>
</organism>
<dbReference type="AlphaFoldDB" id="A0A847S9P2"/>
<keyword evidence="2" id="KW-1185">Reference proteome</keyword>
<gene>
    <name evidence="1" type="ORF">HGH92_29305</name>
</gene>
<accession>A0A847S9P2</accession>
<dbReference type="Proteomes" id="UP000570474">
    <property type="component" value="Unassembled WGS sequence"/>
</dbReference>
<name>A0A847S9P2_9BACT</name>
<comment type="caution">
    <text evidence="1">The sequence shown here is derived from an EMBL/GenBank/DDBJ whole genome shotgun (WGS) entry which is preliminary data.</text>
</comment>
<sequence length="135" mass="15570">MMEYTDLSPSLQAAMEKAENIAIEQLQSLRDFNPFILCGESLDKIERIQSRETDEMFEMAEEIIGEMDDSETTVLTYPDTIMLNDGTFHAIVCQIYNVDEDFGYSFGQIYRIDAGKINFLNKRVFLGEVRNLLVF</sequence>
<evidence type="ECO:0000313" key="1">
    <source>
        <dbReference type="EMBL" id="NLR68441.1"/>
    </source>
</evidence>
<reference evidence="1 2" key="1">
    <citation type="submission" date="2020-04" db="EMBL/GenBank/DDBJ databases">
        <authorList>
            <person name="Yin C."/>
        </authorList>
    </citation>
    <scope>NUCLEOTIDE SEQUENCE [LARGE SCALE GENOMIC DNA]</scope>
    <source>
        <strain evidence="1 2">Ae27</strain>
    </source>
</reference>